<evidence type="ECO:0000313" key="1">
    <source>
        <dbReference type="EMBL" id="PRQ21372.1"/>
    </source>
</evidence>
<dbReference type="EMBL" id="PDCK01000045">
    <property type="protein sequence ID" value="PRQ21372.1"/>
    <property type="molecule type" value="Genomic_DNA"/>
</dbReference>
<dbReference type="Proteomes" id="UP000238479">
    <property type="component" value="Chromosome 7"/>
</dbReference>
<name>A0A2P6PHG9_ROSCH</name>
<protein>
    <submittedName>
        <fullName evidence="1">Uncharacterized protein</fullName>
    </submittedName>
</protein>
<reference evidence="1 2" key="1">
    <citation type="journal article" date="2018" name="Nat. Genet.">
        <title>The Rosa genome provides new insights in the design of modern roses.</title>
        <authorList>
            <person name="Bendahmane M."/>
        </authorList>
    </citation>
    <scope>NUCLEOTIDE SEQUENCE [LARGE SCALE GENOMIC DNA]</scope>
    <source>
        <strain evidence="2">cv. Old Blush</strain>
    </source>
</reference>
<evidence type="ECO:0000313" key="2">
    <source>
        <dbReference type="Proteomes" id="UP000238479"/>
    </source>
</evidence>
<dbReference type="Gramene" id="PRQ21372">
    <property type="protein sequence ID" value="PRQ21372"/>
    <property type="gene ID" value="RchiOBHm_Chr7g0238511"/>
</dbReference>
<keyword evidence="2" id="KW-1185">Reference proteome</keyword>
<proteinExistence type="predicted"/>
<organism evidence="1 2">
    <name type="scientific">Rosa chinensis</name>
    <name type="common">China rose</name>
    <dbReference type="NCBI Taxonomy" id="74649"/>
    <lineage>
        <taxon>Eukaryota</taxon>
        <taxon>Viridiplantae</taxon>
        <taxon>Streptophyta</taxon>
        <taxon>Embryophyta</taxon>
        <taxon>Tracheophyta</taxon>
        <taxon>Spermatophyta</taxon>
        <taxon>Magnoliopsida</taxon>
        <taxon>eudicotyledons</taxon>
        <taxon>Gunneridae</taxon>
        <taxon>Pentapetalae</taxon>
        <taxon>rosids</taxon>
        <taxon>fabids</taxon>
        <taxon>Rosales</taxon>
        <taxon>Rosaceae</taxon>
        <taxon>Rosoideae</taxon>
        <taxon>Rosoideae incertae sedis</taxon>
        <taxon>Rosa</taxon>
    </lineage>
</organism>
<sequence>MNTQKKTKTIMKNGGGGERAAQRGCLCFGSALLVCSALLSLRKREISLNIG</sequence>
<gene>
    <name evidence="1" type="ORF">RchiOBHm_Chr7g0238511</name>
</gene>
<dbReference type="AlphaFoldDB" id="A0A2P6PHG9"/>
<accession>A0A2P6PHG9</accession>
<comment type="caution">
    <text evidence="1">The sequence shown here is derived from an EMBL/GenBank/DDBJ whole genome shotgun (WGS) entry which is preliminary data.</text>
</comment>